<evidence type="ECO:0000313" key="5">
    <source>
        <dbReference type="EMBL" id="GAA5179633.1"/>
    </source>
</evidence>
<evidence type="ECO:0000259" key="4">
    <source>
        <dbReference type="Pfam" id="PF03160"/>
    </source>
</evidence>
<reference evidence="6" key="1">
    <citation type="journal article" date="2019" name="Int. J. Syst. Evol. Microbiol.">
        <title>The Global Catalogue of Microorganisms (GCM) 10K type strain sequencing project: providing services to taxonomists for standard genome sequencing and annotation.</title>
        <authorList>
            <consortium name="The Broad Institute Genomics Platform"/>
            <consortium name="The Broad Institute Genome Sequencing Center for Infectious Disease"/>
            <person name="Wu L."/>
            <person name="Ma J."/>
        </authorList>
    </citation>
    <scope>NUCLEOTIDE SEQUENCE [LARGE SCALE GENOMIC DNA]</scope>
    <source>
        <strain evidence="6">JCM 18304</strain>
    </source>
</reference>
<dbReference type="Proteomes" id="UP001501570">
    <property type="component" value="Unassembled WGS sequence"/>
</dbReference>
<dbReference type="Pfam" id="PF03160">
    <property type="entry name" value="Calx-beta"/>
    <property type="match status" value="1"/>
</dbReference>
<keyword evidence="3" id="KW-0106">Calcium</keyword>
<evidence type="ECO:0000313" key="6">
    <source>
        <dbReference type="Proteomes" id="UP001501570"/>
    </source>
</evidence>
<dbReference type="InterPro" id="IPR003644">
    <property type="entry name" value="Calx_beta"/>
</dbReference>
<comment type="caution">
    <text evidence="5">The sequence shown here is derived from an EMBL/GenBank/DDBJ whole genome shotgun (WGS) entry which is preliminary data.</text>
</comment>
<keyword evidence="6" id="KW-1185">Reference proteome</keyword>
<dbReference type="Gene3D" id="2.60.40.2030">
    <property type="match status" value="1"/>
</dbReference>
<evidence type="ECO:0000256" key="3">
    <source>
        <dbReference type="ARBA" id="ARBA00022837"/>
    </source>
</evidence>
<evidence type="ECO:0000256" key="2">
    <source>
        <dbReference type="ARBA" id="ARBA00022737"/>
    </source>
</evidence>
<keyword evidence="1" id="KW-0732">Signal</keyword>
<feature type="domain" description="Calx-beta" evidence="4">
    <location>
        <begin position="81"/>
        <end position="158"/>
    </location>
</feature>
<evidence type="ECO:0000256" key="1">
    <source>
        <dbReference type="ARBA" id="ARBA00022729"/>
    </source>
</evidence>
<keyword evidence="2" id="KW-0677">Repeat</keyword>
<dbReference type="SUPFAM" id="SSF141072">
    <property type="entry name" value="CalX-like"/>
    <property type="match status" value="1"/>
</dbReference>
<dbReference type="RefSeq" id="WP_345626528.1">
    <property type="nucleotide sequence ID" value="NZ_BAABJQ010000002.1"/>
</dbReference>
<proteinExistence type="predicted"/>
<dbReference type="InterPro" id="IPR038081">
    <property type="entry name" value="CalX-like_sf"/>
</dbReference>
<dbReference type="EMBL" id="BAABJQ010000002">
    <property type="protein sequence ID" value="GAA5179633.1"/>
    <property type="molecule type" value="Genomic_DNA"/>
</dbReference>
<protein>
    <recommendedName>
        <fullName evidence="4">Calx-beta domain-containing protein</fullName>
    </recommendedName>
</protein>
<sequence>MTMSRRLGVAGVVLAAMVAMVFGLGAGPAGASGTGLMPAAAPTTPAPTVSLCRDCMTVNDAICWEVPPYRCTVPVFIGWIAEDDVVVHYTTVDRSAVAGVDYTPVKDALVTVPKGSQVGSGVIELTVGKPLDRDRTLLVELSRPSQGRLLRTAATVTIAAGQPGKTPARK</sequence>
<name>A0ABP9RKM0_9ACTN</name>
<gene>
    <name evidence="5" type="ORF">GCM10023322_10180</name>
</gene>
<organism evidence="5 6">
    <name type="scientific">Rugosimonospora acidiphila</name>
    <dbReference type="NCBI Taxonomy" id="556531"/>
    <lineage>
        <taxon>Bacteria</taxon>
        <taxon>Bacillati</taxon>
        <taxon>Actinomycetota</taxon>
        <taxon>Actinomycetes</taxon>
        <taxon>Micromonosporales</taxon>
        <taxon>Micromonosporaceae</taxon>
        <taxon>Rugosimonospora</taxon>
    </lineage>
</organism>
<accession>A0ABP9RKM0</accession>